<proteinExistence type="predicted"/>
<dbReference type="InterPro" id="IPR055414">
    <property type="entry name" value="LRR_R13L4/SHOC2-like"/>
</dbReference>
<evidence type="ECO:0000256" key="3">
    <source>
        <dbReference type="SAM" id="SignalP"/>
    </source>
</evidence>
<organism evidence="6 7">
    <name type="scientific">Glycine soja</name>
    <name type="common">Wild soybean</name>
    <dbReference type="NCBI Taxonomy" id="3848"/>
    <lineage>
        <taxon>Eukaryota</taxon>
        <taxon>Viridiplantae</taxon>
        <taxon>Streptophyta</taxon>
        <taxon>Embryophyta</taxon>
        <taxon>Tracheophyta</taxon>
        <taxon>Spermatophyta</taxon>
        <taxon>Magnoliopsida</taxon>
        <taxon>eudicotyledons</taxon>
        <taxon>Gunneridae</taxon>
        <taxon>Pentapetalae</taxon>
        <taxon>rosids</taxon>
        <taxon>fabids</taxon>
        <taxon>Fabales</taxon>
        <taxon>Fabaceae</taxon>
        <taxon>Papilionoideae</taxon>
        <taxon>50 kb inversion clade</taxon>
        <taxon>NPAAA clade</taxon>
        <taxon>indigoferoid/millettioid clade</taxon>
        <taxon>Phaseoleae</taxon>
        <taxon>Glycine</taxon>
        <taxon>Glycine subgen. Soja</taxon>
    </lineage>
</organism>
<dbReference type="PANTHER" id="PTHR36766">
    <property type="entry name" value="PLANT BROAD-SPECTRUM MILDEW RESISTANCE PROTEIN RPW8"/>
    <property type="match status" value="1"/>
</dbReference>
<evidence type="ECO:0000313" key="6">
    <source>
        <dbReference type="EMBL" id="RZC10337.1"/>
    </source>
</evidence>
<dbReference type="EMBL" id="QZWG01000005">
    <property type="protein sequence ID" value="RZC10337.1"/>
    <property type="molecule type" value="Genomic_DNA"/>
</dbReference>
<dbReference type="Pfam" id="PF00931">
    <property type="entry name" value="NB-ARC"/>
    <property type="match status" value="1"/>
</dbReference>
<dbReference type="SUPFAM" id="SSF52540">
    <property type="entry name" value="P-loop containing nucleoside triphosphate hydrolases"/>
    <property type="match status" value="1"/>
</dbReference>
<feature type="chain" id="PRO_5019369925" evidence="3">
    <location>
        <begin position="26"/>
        <end position="434"/>
    </location>
</feature>
<dbReference type="Proteomes" id="UP000289340">
    <property type="component" value="Chromosome 5"/>
</dbReference>
<dbReference type="GO" id="GO:0043531">
    <property type="term" value="F:ADP binding"/>
    <property type="evidence" value="ECO:0007669"/>
    <property type="project" value="InterPro"/>
</dbReference>
<evidence type="ECO:0000256" key="2">
    <source>
        <dbReference type="ARBA" id="ARBA00022821"/>
    </source>
</evidence>
<evidence type="ECO:0000256" key="1">
    <source>
        <dbReference type="ARBA" id="ARBA00022737"/>
    </source>
</evidence>
<dbReference type="Gene3D" id="3.80.10.10">
    <property type="entry name" value="Ribonuclease Inhibitor"/>
    <property type="match status" value="1"/>
</dbReference>
<dbReference type="FunFam" id="3.40.50.300:FF:001091">
    <property type="entry name" value="Probable disease resistance protein At1g61300"/>
    <property type="match status" value="1"/>
</dbReference>
<keyword evidence="2" id="KW-0611">Plant defense</keyword>
<gene>
    <name evidence="6" type="ORF">D0Y65_010901</name>
</gene>
<feature type="signal peptide" evidence="3">
    <location>
        <begin position="1"/>
        <end position="25"/>
    </location>
</feature>
<dbReference type="PRINTS" id="PR00364">
    <property type="entry name" value="DISEASERSIST"/>
</dbReference>
<sequence length="434" mass="49878">MAAEFVGGALLSAFLQVAFVRLASPKVLDFFRARKLDETLLDRLNTKLLFIDALADDAEHKQFRDPHLSVFTIVGMGGLGKTTLAQHIYNDPRMEEADFHIKAWVCVSDDFNVFRLTKIILEAITKSKDNSRELEMIHGRLKEKLTGKRFLLVLDDVWNERREEWESVQTPLNHGAPGSRILVTTRCEEVVCIMRSNKVYHLKQLQEDHCWQVFVKHAFQDDHSILNAELKEIASREMMFADDPWKCKMSLHELFSKFKFLRALSLSGCSDFREVPDSVGELIHLRSLDFSLTGIKILPESTCLLYNLQTLKLNYCRNLEELPSNLHKLSNLHCLKFVYTIVRKMPMHLGKLKNLQVLSIFFAGKSSEFSTKQLGELNLHGKLLIGELQNIVNPSDALAADLKNKTHLVKLELEWNSNHSPDDPRKEREVLENL</sequence>
<protein>
    <submittedName>
        <fullName evidence="6">Putative disease resistance protein RGA3</fullName>
    </submittedName>
</protein>
<dbReference type="Gene3D" id="3.40.50.300">
    <property type="entry name" value="P-loop containing nucleotide triphosphate hydrolases"/>
    <property type="match status" value="1"/>
</dbReference>
<name>A0A445KI69_GLYSO</name>
<evidence type="ECO:0000313" key="7">
    <source>
        <dbReference type="Proteomes" id="UP000289340"/>
    </source>
</evidence>
<dbReference type="SUPFAM" id="SSF52058">
    <property type="entry name" value="L domain-like"/>
    <property type="match status" value="1"/>
</dbReference>
<keyword evidence="1" id="KW-0677">Repeat</keyword>
<dbReference type="Pfam" id="PF23598">
    <property type="entry name" value="LRR_14"/>
    <property type="match status" value="1"/>
</dbReference>
<dbReference type="PANTHER" id="PTHR36766:SF40">
    <property type="entry name" value="DISEASE RESISTANCE PROTEIN RGA3"/>
    <property type="match status" value="1"/>
</dbReference>
<reference evidence="6 7" key="1">
    <citation type="submission" date="2018-09" db="EMBL/GenBank/DDBJ databases">
        <title>A high-quality reference genome of wild soybean provides a powerful tool to mine soybean genomes.</title>
        <authorList>
            <person name="Xie M."/>
            <person name="Chung C.Y.L."/>
            <person name="Li M.-W."/>
            <person name="Wong F.-L."/>
            <person name="Chan T.-F."/>
            <person name="Lam H.-M."/>
        </authorList>
    </citation>
    <scope>NUCLEOTIDE SEQUENCE [LARGE SCALE GENOMIC DNA]</scope>
    <source>
        <strain evidence="7">cv. W05</strain>
        <tissue evidence="6">Hypocotyl of etiolated seedlings</tissue>
    </source>
</reference>
<dbReference type="InterPro" id="IPR032675">
    <property type="entry name" value="LRR_dom_sf"/>
</dbReference>
<comment type="caution">
    <text evidence="6">The sequence shown here is derived from an EMBL/GenBank/DDBJ whole genome shotgun (WGS) entry which is preliminary data.</text>
</comment>
<accession>A0A445KI69</accession>
<keyword evidence="3" id="KW-0732">Signal</keyword>
<feature type="domain" description="Disease resistance R13L4/SHOC-2-like LRR" evidence="5">
    <location>
        <begin position="247"/>
        <end position="413"/>
    </location>
</feature>
<evidence type="ECO:0000259" key="4">
    <source>
        <dbReference type="Pfam" id="PF00931"/>
    </source>
</evidence>
<dbReference type="GO" id="GO:0006952">
    <property type="term" value="P:defense response"/>
    <property type="evidence" value="ECO:0007669"/>
    <property type="project" value="UniProtKB-KW"/>
</dbReference>
<dbReference type="InterPro" id="IPR027417">
    <property type="entry name" value="P-loop_NTPase"/>
</dbReference>
<feature type="domain" description="NB-ARC" evidence="4">
    <location>
        <begin position="63"/>
        <end position="222"/>
    </location>
</feature>
<dbReference type="AlphaFoldDB" id="A0A445KI69"/>
<evidence type="ECO:0000259" key="5">
    <source>
        <dbReference type="Pfam" id="PF23598"/>
    </source>
</evidence>
<keyword evidence="7" id="KW-1185">Reference proteome</keyword>
<dbReference type="InterPro" id="IPR002182">
    <property type="entry name" value="NB-ARC"/>
</dbReference>